<evidence type="ECO:0000313" key="2">
    <source>
        <dbReference type="EMBL" id="CAL56529.1"/>
    </source>
</evidence>
<reference evidence="2" key="2">
    <citation type="journal article" date="2014" name="BMC Genomics">
        <title>An improved genome of the model marine alga Ostreococcus tauri unfolds by assessing Illumina de novo assemblies.</title>
        <authorList>
            <person name="Blanc-Mathieu R."/>
            <person name="Verhelst B."/>
            <person name="Derelle E."/>
            <person name="Rombauts S."/>
            <person name="Bouget F.Y."/>
            <person name="Carre I."/>
            <person name="Chateau A."/>
            <person name="Eyre-Walker A."/>
            <person name="Grimsley N."/>
            <person name="Moreau H."/>
            <person name="Piegu B."/>
            <person name="Rivals E."/>
            <person name="Schackwitz W."/>
            <person name="Van de Peer Y."/>
            <person name="Piganeau G."/>
        </authorList>
    </citation>
    <scope>NUCLEOTIDE SEQUENCE</scope>
    <source>
        <strain evidence="2">RCC4221</strain>
    </source>
</reference>
<feature type="compositionally biased region" description="Basic residues" evidence="1">
    <location>
        <begin position="67"/>
        <end position="83"/>
    </location>
</feature>
<accession>Q00WY2</accession>
<dbReference type="Proteomes" id="UP000009170">
    <property type="component" value="Unassembled WGS sequence"/>
</dbReference>
<feature type="compositionally biased region" description="Low complexity" evidence="1">
    <location>
        <begin position="42"/>
        <end position="60"/>
    </location>
</feature>
<reference evidence="3" key="3">
    <citation type="submission" date="2017-04" db="EMBL/GenBank/DDBJ databases">
        <title>Population genomics of picophytoplankton unveils novel chromosome hypervariability.</title>
        <authorList>
            <consortium name="DOE Joint Genome Institute"/>
            <person name="Blanc-Mathieu R."/>
            <person name="Krasovec M."/>
            <person name="Hebrard M."/>
            <person name="Yau S."/>
            <person name="Desgranges E."/>
            <person name="Martin J."/>
            <person name="Schackwitz W."/>
            <person name="Kuo A."/>
            <person name="Salin G."/>
            <person name="Donnadieu C."/>
            <person name="Desdevises Y."/>
            <person name="Sanchez-Ferandin S."/>
            <person name="Moreau H."/>
            <person name="Rivals E."/>
            <person name="Grigoriev I.V."/>
            <person name="Grimsley N."/>
            <person name="Eyre-Walker A."/>
            <person name="Piganeau G."/>
        </authorList>
    </citation>
    <scope>NUCLEOTIDE SEQUENCE [LARGE SCALE GENOMIC DNA]</scope>
    <source>
        <strain evidence="3">RCC 1115</strain>
    </source>
</reference>
<dbReference type="OrthoDB" id="203687at2759"/>
<dbReference type="AlphaFoldDB" id="Q00WY2"/>
<evidence type="ECO:0000313" key="3">
    <source>
        <dbReference type="EMBL" id="OUS46298.1"/>
    </source>
</evidence>
<dbReference type="PANTHER" id="PTHR39444:SF3">
    <property type="entry name" value="SITE-SPECIFIC DNA-METHYLTRANSFERASE (ADENINE-SPECIFIC)"/>
    <property type="match status" value="1"/>
</dbReference>
<accession>A0A1Y5I9P2</accession>
<sequence>MPDLSRFDDGDSGEDDFLARVRASELEEIGGEDDRGDKTNTSGGSSLAPSTSLAPASATSKLERAREKKRQAKRERAKRRKLEPKRMVDEDEDGNRDGAGGDGSERTRHGTFSVEGVMMDGELVLVDKRTKAVYSSTERGVNGEHVRIGTWDDATQSYTYWKPAERKTESDKGVKSALNERGETIAKVFKGDAKLAEEFKAPTEVDHPFETDADDHCETSPEAHENVANFLKAACGQLNKSPAELVIYDPYYCAGGVRRNLALIGFTNVINRNEDFYQVIEEDRVPQHDVLLTNPPYSEDHIVKCVTFAAENLAAHGRPYMLLLPSYVIHKDYYMPALLTGGTRGREKAKALAAAAERDAKGSDDDDDEAEEMKIHSGSASRAQILPFYVAPKKRYYYWTPKAMIKARAAKGQSEESIKARRKRTHIGALGERTSPFLSFWYCCFGTMQRDVLAWHKRLPRADVFGYTLARHPNDLPLAVLDEWDPRRIAAVEKAKEQGIEIPELSSYAGFTGASSKPAKKKFYK</sequence>
<name>Q00WY2_OSTTA</name>
<dbReference type="OMA" id="DEWDPRR"/>
<keyword evidence="4" id="KW-1185">Reference proteome</keyword>
<dbReference type="Proteomes" id="UP000195557">
    <property type="component" value="Unassembled WGS sequence"/>
</dbReference>
<dbReference type="EMBL" id="KZ155784">
    <property type="protein sequence ID" value="OUS46298.1"/>
    <property type="molecule type" value="Genomic_DNA"/>
</dbReference>
<protein>
    <submittedName>
        <fullName evidence="2">Unnamed product</fullName>
    </submittedName>
</protein>
<feature type="region of interest" description="Disordered" evidence="1">
    <location>
        <begin position="1"/>
        <end position="113"/>
    </location>
</feature>
<accession>A0A454XLD3</accession>
<dbReference type="GeneID" id="9837366"/>
<organism evidence="2 4">
    <name type="scientific">Ostreococcus tauri</name>
    <name type="common">Marine green alga</name>
    <dbReference type="NCBI Taxonomy" id="70448"/>
    <lineage>
        <taxon>Eukaryota</taxon>
        <taxon>Viridiplantae</taxon>
        <taxon>Chlorophyta</taxon>
        <taxon>Mamiellophyceae</taxon>
        <taxon>Mamiellales</taxon>
        <taxon>Bathycoccaceae</taxon>
        <taxon>Ostreococcus</taxon>
    </lineage>
</organism>
<gene>
    <name evidence="3" type="ORF">BE221DRAFT_75025</name>
    <name evidence="2" type="ORF">OT_ostta13g01920</name>
</gene>
<evidence type="ECO:0000256" key="1">
    <source>
        <dbReference type="SAM" id="MobiDB-lite"/>
    </source>
</evidence>
<dbReference type="PANTHER" id="PTHR39444">
    <property type="entry name" value="SITE-SPECIFIC DNA-METHYLTRANSFERASE (ADENINE-SPECIFIC)"/>
    <property type="match status" value="1"/>
</dbReference>
<dbReference type="KEGG" id="ota:OT_ostta13g01920"/>
<feature type="region of interest" description="Disordered" evidence="1">
    <location>
        <begin position="356"/>
        <end position="376"/>
    </location>
</feature>
<dbReference type="InParanoid" id="Q00WY2"/>
<dbReference type="EMBL" id="CAID01000013">
    <property type="protein sequence ID" value="CAL56529.1"/>
    <property type="molecule type" value="Genomic_DNA"/>
</dbReference>
<dbReference type="RefSeq" id="XP_003082672.1">
    <property type="nucleotide sequence ID" value="XM_003082624.1"/>
</dbReference>
<reference evidence="2 4" key="1">
    <citation type="journal article" date="2006" name="Proc. Natl. Acad. Sci. U.S.A.">
        <title>Genome analysis of the smallest free-living eukaryote Ostreococcus tauri unveils many unique features.</title>
        <authorList>
            <person name="Derelle E."/>
            <person name="Ferraz C."/>
            <person name="Rombauts S."/>
            <person name="Rouze P."/>
            <person name="Worden A.Z."/>
            <person name="Robbens S."/>
            <person name="Partensky F."/>
            <person name="Degroeve S."/>
            <person name="Echeynie S."/>
            <person name="Cooke R."/>
            <person name="Saeys Y."/>
            <person name="Wuyts J."/>
            <person name="Jabbari K."/>
            <person name="Bowler C."/>
            <person name="Panaud O."/>
            <person name="Piegu B."/>
            <person name="Ball S.G."/>
            <person name="Ral J.-P."/>
            <person name="Bouget F.-Y."/>
            <person name="Piganeau G."/>
            <person name="De Baets B."/>
            <person name="Picard A."/>
            <person name="Delseny M."/>
            <person name="Demaille J."/>
            <person name="Van de Peer Y."/>
            <person name="Moreau H."/>
        </authorList>
    </citation>
    <scope>NUCLEOTIDE SEQUENCE [LARGE SCALE GENOMIC DNA]</scope>
    <source>
        <strain evidence="2 4">OTTH0595</strain>
    </source>
</reference>
<evidence type="ECO:0000313" key="4">
    <source>
        <dbReference type="Proteomes" id="UP000009170"/>
    </source>
</evidence>
<proteinExistence type="predicted"/>